<protein>
    <submittedName>
        <fullName evidence="2">DpnD/PcfM-like protein</fullName>
    </submittedName>
</protein>
<sequence length="54" mass="6217">MKEFEVVITETLQRKVKVEASNETEAKTKVFDMYDNTEIVLGGNDFLDYSIEVV</sequence>
<dbReference type="EMBL" id="BK015467">
    <property type="protein sequence ID" value="DAE08252.1"/>
    <property type="molecule type" value="Genomic_DNA"/>
</dbReference>
<feature type="domain" description="DpnD/PcfM-like C-terminal" evidence="1">
    <location>
        <begin position="5"/>
        <end position="49"/>
    </location>
</feature>
<evidence type="ECO:0000259" key="1">
    <source>
        <dbReference type="Pfam" id="PF14207"/>
    </source>
</evidence>
<dbReference type="Pfam" id="PF14207">
    <property type="entry name" value="DpnD-PcfM"/>
    <property type="match status" value="1"/>
</dbReference>
<proteinExistence type="predicted"/>
<dbReference type="InterPro" id="IPR025575">
    <property type="entry name" value="DpnD/PcfM_C"/>
</dbReference>
<accession>A0A8S5PPY0</accession>
<reference evidence="2" key="1">
    <citation type="journal article" date="2021" name="Proc. Natl. Acad. Sci. U.S.A.">
        <title>A Catalog of Tens of Thousands of Viruses from Human Metagenomes Reveals Hidden Associations with Chronic Diseases.</title>
        <authorList>
            <person name="Tisza M.J."/>
            <person name="Buck C.B."/>
        </authorList>
    </citation>
    <scope>NUCLEOTIDE SEQUENCE</scope>
    <source>
        <strain evidence="2">CtnsL8</strain>
    </source>
</reference>
<name>A0A8S5PPY0_9CAUD</name>
<evidence type="ECO:0000313" key="2">
    <source>
        <dbReference type="EMBL" id="DAE08252.1"/>
    </source>
</evidence>
<organism evidence="2">
    <name type="scientific">Siphoviridae sp. ctnsL8</name>
    <dbReference type="NCBI Taxonomy" id="2825666"/>
    <lineage>
        <taxon>Viruses</taxon>
        <taxon>Duplodnaviria</taxon>
        <taxon>Heunggongvirae</taxon>
        <taxon>Uroviricota</taxon>
        <taxon>Caudoviricetes</taxon>
    </lineage>
</organism>